<dbReference type="Proteomes" id="UP000051859">
    <property type="component" value="Unassembled WGS sequence"/>
</dbReference>
<dbReference type="EMBL" id="JQBX01000006">
    <property type="protein sequence ID" value="KRN94259.1"/>
    <property type="molecule type" value="Genomic_DNA"/>
</dbReference>
<dbReference type="RefSeq" id="WP_057802336.1">
    <property type="nucleotide sequence ID" value="NZ_JQBX01000006.1"/>
</dbReference>
<dbReference type="Gene3D" id="2.40.50.480">
    <property type="match status" value="1"/>
</dbReference>
<evidence type="ECO:0000256" key="1">
    <source>
        <dbReference type="SAM" id="MobiDB-lite"/>
    </source>
</evidence>
<sequence length="125" mass="13982">MKKIVSIIAAVLVIGAIFFGYKYYENTYKSVNAYAIVPEKVPAKVQTKDDSGKVVTGYHSYNYTFNFVTESGKKKTIEYELSGRKVQPFTPGATVKAEISNTRINKGPNYVNDQDVPSKVMNQLK</sequence>
<accession>A0A0R2KXF9</accession>
<reference evidence="2 3" key="1">
    <citation type="journal article" date="2015" name="Genome Announc.">
        <title>Expanding the biotechnology potential of lactobacilli through comparative genomics of 213 strains and associated genera.</title>
        <authorList>
            <person name="Sun Z."/>
            <person name="Harris H.M."/>
            <person name="McCann A."/>
            <person name="Guo C."/>
            <person name="Argimon S."/>
            <person name="Zhang W."/>
            <person name="Yang X."/>
            <person name="Jeffery I.B."/>
            <person name="Cooney J.C."/>
            <person name="Kagawa T.F."/>
            <person name="Liu W."/>
            <person name="Song Y."/>
            <person name="Salvetti E."/>
            <person name="Wrobel A."/>
            <person name="Rasinkangas P."/>
            <person name="Parkhill J."/>
            <person name="Rea M.C."/>
            <person name="O'Sullivan O."/>
            <person name="Ritari J."/>
            <person name="Douillard F.P."/>
            <person name="Paul Ross R."/>
            <person name="Yang R."/>
            <person name="Briner A.E."/>
            <person name="Felis G.E."/>
            <person name="de Vos W.M."/>
            <person name="Barrangou R."/>
            <person name="Klaenhammer T.R."/>
            <person name="Caufield P.W."/>
            <person name="Cui Y."/>
            <person name="Zhang H."/>
            <person name="O'Toole P.W."/>
        </authorList>
    </citation>
    <scope>NUCLEOTIDE SEQUENCE [LARGE SCALE GENOMIC DNA]</scope>
    <source>
        <strain evidence="2 3">DSM 18001</strain>
    </source>
</reference>
<dbReference type="PATRIC" id="fig|331679.3.peg.1472"/>
<dbReference type="Pfam" id="PF06486">
    <property type="entry name" value="DUF1093"/>
    <property type="match status" value="1"/>
</dbReference>
<dbReference type="InterPro" id="IPR006542">
    <property type="entry name" value="DUF1093"/>
</dbReference>
<proteinExistence type="predicted"/>
<dbReference type="STRING" id="331679.IV81_GL001438"/>
<evidence type="ECO:0000313" key="3">
    <source>
        <dbReference type="Proteomes" id="UP000051859"/>
    </source>
</evidence>
<evidence type="ECO:0008006" key="4">
    <source>
        <dbReference type="Google" id="ProtNLM"/>
    </source>
</evidence>
<keyword evidence="3" id="KW-1185">Reference proteome</keyword>
<dbReference type="InterPro" id="IPR036166">
    <property type="entry name" value="YxeA-like_sf"/>
</dbReference>
<name>A0A0R2KXF9_9LACO</name>
<gene>
    <name evidence="2" type="ORF">IV81_GL001438</name>
</gene>
<feature type="region of interest" description="Disordered" evidence="1">
    <location>
        <begin position="106"/>
        <end position="125"/>
    </location>
</feature>
<protein>
    <recommendedName>
        <fullName evidence="4">DUF1093 domain-containing protein</fullName>
    </recommendedName>
</protein>
<organism evidence="2 3">
    <name type="scientific">Pediococcus stilesii</name>
    <dbReference type="NCBI Taxonomy" id="331679"/>
    <lineage>
        <taxon>Bacteria</taxon>
        <taxon>Bacillati</taxon>
        <taxon>Bacillota</taxon>
        <taxon>Bacilli</taxon>
        <taxon>Lactobacillales</taxon>
        <taxon>Lactobacillaceae</taxon>
        <taxon>Pediococcus</taxon>
    </lineage>
</organism>
<comment type="caution">
    <text evidence="2">The sequence shown here is derived from an EMBL/GenBank/DDBJ whole genome shotgun (WGS) entry which is preliminary data.</text>
</comment>
<dbReference type="SUPFAM" id="SSF159121">
    <property type="entry name" value="BC4932-like"/>
    <property type="match status" value="1"/>
</dbReference>
<evidence type="ECO:0000313" key="2">
    <source>
        <dbReference type="EMBL" id="KRN94259.1"/>
    </source>
</evidence>
<dbReference type="AlphaFoldDB" id="A0A0R2KXF9"/>